<sequence>EASSGDACDEDNHCGSGEECMDFGEGGMCIRVYENMDIYVDTPLKQPLKIVLDNPPLQGVTSLNAMLPTHAASYVWYDFGYMGVHMMGATVQPSTDTVFVDMPFRLPESMEFATFNVDTSVGNSADGQLYPPRSDTRNYGLTSTVDPVVASPFLKTHQKISPTASTSLSPMNFEVQLLPETQFDVEPSANVHWMYNFETIVPCDGAMPISRPIIHWFALSPGHNVQFNLPI</sequence>
<name>A0A383EC56_9ZZZZ</name>
<dbReference type="AlphaFoldDB" id="A0A383EC56"/>
<protein>
    <submittedName>
        <fullName evidence="1">Uncharacterized protein</fullName>
    </submittedName>
</protein>
<dbReference type="EMBL" id="UINC01224606">
    <property type="protein sequence ID" value="SVE54301.1"/>
    <property type="molecule type" value="Genomic_DNA"/>
</dbReference>
<feature type="non-terminal residue" evidence="1">
    <location>
        <position position="1"/>
    </location>
</feature>
<evidence type="ECO:0000313" key="1">
    <source>
        <dbReference type="EMBL" id="SVE54301.1"/>
    </source>
</evidence>
<organism evidence="1">
    <name type="scientific">marine metagenome</name>
    <dbReference type="NCBI Taxonomy" id="408172"/>
    <lineage>
        <taxon>unclassified sequences</taxon>
        <taxon>metagenomes</taxon>
        <taxon>ecological metagenomes</taxon>
    </lineage>
</organism>
<feature type="non-terminal residue" evidence="1">
    <location>
        <position position="231"/>
    </location>
</feature>
<reference evidence="1" key="1">
    <citation type="submission" date="2018-05" db="EMBL/GenBank/DDBJ databases">
        <authorList>
            <person name="Lanie J.A."/>
            <person name="Ng W.-L."/>
            <person name="Kazmierczak K.M."/>
            <person name="Andrzejewski T.M."/>
            <person name="Davidsen T.M."/>
            <person name="Wayne K.J."/>
            <person name="Tettelin H."/>
            <person name="Glass J.I."/>
            <person name="Rusch D."/>
            <person name="Podicherti R."/>
            <person name="Tsui H.-C.T."/>
            <person name="Winkler M.E."/>
        </authorList>
    </citation>
    <scope>NUCLEOTIDE SEQUENCE</scope>
</reference>
<gene>
    <name evidence="1" type="ORF">METZ01_LOCUS507155</name>
</gene>
<accession>A0A383EC56</accession>
<proteinExistence type="predicted"/>